<feature type="compositionally biased region" description="Gly residues" evidence="1">
    <location>
        <begin position="207"/>
        <end position="216"/>
    </location>
</feature>
<reference evidence="3 4" key="1">
    <citation type="submission" date="2018-02" db="EMBL/GenBank/DDBJ databases">
        <title>Genomic Encyclopedia of Archaeal and Bacterial Type Strains, Phase II (KMG-II): from individual species to whole genera.</title>
        <authorList>
            <person name="Goeker M."/>
        </authorList>
    </citation>
    <scope>NUCLEOTIDE SEQUENCE [LARGE SCALE GENOMIC DNA]</scope>
    <source>
        <strain evidence="3 4">DSM 22857</strain>
    </source>
</reference>
<protein>
    <submittedName>
        <fullName evidence="3">Uncharacterized protein DUF3105</fullName>
    </submittedName>
</protein>
<dbReference type="AlphaFoldDB" id="A0A2S6IXF1"/>
<name>A0A2S6IXF1_9ACTN</name>
<feature type="transmembrane region" description="Helical" evidence="2">
    <location>
        <begin position="43"/>
        <end position="65"/>
    </location>
</feature>
<evidence type="ECO:0000256" key="2">
    <source>
        <dbReference type="SAM" id="Phobius"/>
    </source>
</evidence>
<feature type="region of interest" description="Disordered" evidence="1">
    <location>
        <begin position="194"/>
        <end position="216"/>
    </location>
</feature>
<evidence type="ECO:0000256" key="1">
    <source>
        <dbReference type="SAM" id="MobiDB-lite"/>
    </source>
</evidence>
<sequence>MAGTTDGPEQAAHRDSEAARVLRAERVAKMQREQRGKERRSRLLVVGGIAVAAVAVIAIVAGVIASHRPPSLDAVKTFTYEAGAHTEEDVAYTENPPAGGEHDFVWQNCGIYDEPVRDENAVHSMEHGAVWITYRPDLAEQQVSELKTLVANQQYVLLAPREDLPAPVVATAWNNQLELEGASDKRLDEFLKKFQQGPQTPEPGAPCTGGTGTPTS</sequence>
<keyword evidence="4" id="KW-1185">Reference proteome</keyword>
<dbReference type="Proteomes" id="UP000239485">
    <property type="component" value="Unassembled WGS sequence"/>
</dbReference>
<accession>A0A2S6IXF1</accession>
<evidence type="ECO:0000313" key="3">
    <source>
        <dbReference type="EMBL" id="PPK98821.1"/>
    </source>
</evidence>
<dbReference type="RefSeq" id="WP_104431155.1">
    <property type="nucleotide sequence ID" value="NZ_PTJD01000001.1"/>
</dbReference>
<gene>
    <name evidence="3" type="ORF">CLV92_101522</name>
</gene>
<dbReference type="OrthoDB" id="164831at2"/>
<dbReference type="Pfam" id="PF11303">
    <property type="entry name" value="DUF3105"/>
    <property type="match status" value="1"/>
</dbReference>
<keyword evidence="2" id="KW-1133">Transmembrane helix</keyword>
<comment type="caution">
    <text evidence="3">The sequence shown here is derived from an EMBL/GenBank/DDBJ whole genome shotgun (WGS) entry which is preliminary data.</text>
</comment>
<dbReference type="EMBL" id="PTJD01000001">
    <property type="protein sequence ID" value="PPK98821.1"/>
    <property type="molecule type" value="Genomic_DNA"/>
</dbReference>
<proteinExistence type="predicted"/>
<keyword evidence="2" id="KW-0812">Transmembrane</keyword>
<dbReference type="InterPro" id="IPR021454">
    <property type="entry name" value="DUF3105"/>
</dbReference>
<organism evidence="3 4">
    <name type="scientific">Kineococcus xinjiangensis</name>
    <dbReference type="NCBI Taxonomy" id="512762"/>
    <lineage>
        <taxon>Bacteria</taxon>
        <taxon>Bacillati</taxon>
        <taxon>Actinomycetota</taxon>
        <taxon>Actinomycetes</taxon>
        <taxon>Kineosporiales</taxon>
        <taxon>Kineosporiaceae</taxon>
        <taxon>Kineococcus</taxon>
    </lineage>
</organism>
<evidence type="ECO:0000313" key="4">
    <source>
        <dbReference type="Proteomes" id="UP000239485"/>
    </source>
</evidence>
<keyword evidence="2" id="KW-0472">Membrane</keyword>